<evidence type="ECO:0000313" key="1">
    <source>
        <dbReference type="EMBL" id="CAL0309496.1"/>
    </source>
</evidence>
<accession>A0AAV1WKA1</accession>
<organism evidence="1 2">
    <name type="scientific">Lupinus luteus</name>
    <name type="common">European yellow lupine</name>
    <dbReference type="NCBI Taxonomy" id="3873"/>
    <lineage>
        <taxon>Eukaryota</taxon>
        <taxon>Viridiplantae</taxon>
        <taxon>Streptophyta</taxon>
        <taxon>Embryophyta</taxon>
        <taxon>Tracheophyta</taxon>
        <taxon>Spermatophyta</taxon>
        <taxon>Magnoliopsida</taxon>
        <taxon>eudicotyledons</taxon>
        <taxon>Gunneridae</taxon>
        <taxon>Pentapetalae</taxon>
        <taxon>rosids</taxon>
        <taxon>fabids</taxon>
        <taxon>Fabales</taxon>
        <taxon>Fabaceae</taxon>
        <taxon>Papilionoideae</taxon>
        <taxon>50 kb inversion clade</taxon>
        <taxon>genistoids sensu lato</taxon>
        <taxon>core genistoids</taxon>
        <taxon>Genisteae</taxon>
        <taxon>Lupinus</taxon>
    </lineage>
</organism>
<evidence type="ECO:0000313" key="2">
    <source>
        <dbReference type="Proteomes" id="UP001497480"/>
    </source>
</evidence>
<dbReference type="Proteomes" id="UP001497480">
    <property type="component" value="Unassembled WGS sequence"/>
</dbReference>
<sequence>MAFLDLTCGASFVDNLGCLDRDCMIHDRVMVHEVPYPDRGLMLHDHILMRKPDEPCQSLMCRPYYSDRLFNNVKLLCFRKKKSAHFVPILLFEYKNEKNFSDYYV</sequence>
<reference evidence="1 2" key="1">
    <citation type="submission" date="2024-03" db="EMBL/GenBank/DDBJ databases">
        <authorList>
            <person name="Martinez-Hernandez J."/>
        </authorList>
    </citation>
    <scope>NUCLEOTIDE SEQUENCE [LARGE SCALE GENOMIC DNA]</scope>
</reference>
<protein>
    <submittedName>
        <fullName evidence="1">Uncharacterized protein</fullName>
    </submittedName>
</protein>
<comment type="caution">
    <text evidence="1">The sequence shown here is derived from an EMBL/GenBank/DDBJ whole genome shotgun (WGS) entry which is preliminary data.</text>
</comment>
<gene>
    <name evidence="1" type="ORF">LLUT_LOCUS10556</name>
</gene>
<dbReference type="AlphaFoldDB" id="A0AAV1WKA1"/>
<proteinExistence type="predicted"/>
<dbReference type="EMBL" id="CAXHTB010000007">
    <property type="protein sequence ID" value="CAL0309496.1"/>
    <property type="molecule type" value="Genomic_DNA"/>
</dbReference>
<keyword evidence="2" id="KW-1185">Reference proteome</keyword>
<name>A0AAV1WKA1_LUPLU</name>